<proteinExistence type="predicted"/>
<reference evidence="2" key="1">
    <citation type="submission" date="2015-09" db="EMBL/GenBank/DDBJ databases">
        <authorList>
            <person name="Jackson K.R."/>
            <person name="Lunt B.L."/>
            <person name="Fisher J.N.B."/>
            <person name="Gardner A.V."/>
            <person name="Bailey M.E."/>
            <person name="Deus L.M."/>
            <person name="Earl A.S."/>
            <person name="Gibby P.D."/>
            <person name="Hartmann K.A."/>
            <person name="Liu J.E."/>
            <person name="Manci A.M."/>
            <person name="Nielsen D.A."/>
            <person name="Solomon M.B."/>
            <person name="Breakwell D.P."/>
            <person name="Burnett S.H."/>
            <person name="Grose J.H."/>
        </authorList>
    </citation>
    <scope>NUCLEOTIDE SEQUENCE [LARGE SCALE GENOMIC DNA]</scope>
    <source>
        <strain evidence="2">RSIV-Ku</strain>
    </source>
</reference>
<dbReference type="EMBL" id="MW464172">
    <property type="protein sequence ID" value="QXE50806.1"/>
    <property type="molecule type" value="Genomic_DNA"/>
</dbReference>
<name>A0A140G0T1_ISKNV</name>
<reference evidence="5" key="2">
    <citation type="submission" date="2015-09" db="EMBL/GenBank/DDBJ databases">
        <authorList>
            <person name="Wen C.-M."/>
            <person name="Hong J.-R."/>
        </authorList>
    </citation>
    <scope>NUCLEOTIDE SEQUENCE [LARGE SCALE GENOMIC DNA]</scope>
</reference>
<sequence length="143" mass="15544">MIRRWYALMHAKAYSYRCGKMAVSWKRSSGLCRSSSTRDLMLGTLPRILSILVYCGRLKRTVRLSAVRASSPLQWGCAVSHACTSSRLWGVTMWGLGNSSSCSLSLNIKCPGAAHVARSRAPAADVSTGATRRSSSVAMTRNT</sequence>
<feature type="compositionally biased region" description="Polar residues" evidence="1">
    <location>
        <begin position="128"/>
        <end position="143"/>
    </location>
</feature>
<reference evidence="4" key="4">
    <citation type="submission" date="2021-02" db="EMBL/GenBank/DDBJ databases">
        <authorList>
            <person name="Fusianto C.K."/>
            <person name="Hick P.M."/>
            <person name="Murwantoko M."/>
            <person name="Herlambang A."/>
            <person name="Whittington R.J."/>
            <person name="Becker J.A."/>
        </authorList>
    </citation>
    <scope>NUCLEOTIDE SEQUENCE</scope>
    <source>
        <strain evidence="4">Bali/ Hybrid-grouper/2016/SVC-18-072</strain>
        <strain evidence="3">Bali/Hybrid-grouper/2016/SVC-18-009</strain>
    </source>
</reference>
<organismHost>
    <name type="scientific">Synchiropus splendidus</name>
    <name type="common">Mandarinfish</name>
    <name type="synonym">Callionymus splendidus</name>
    <dbReference type="NCBI Taxonomy" id="270530"/>
</organismHost>
<evidence type="ECO:0000256" key="1">
    <source>
        <dbReference type="SAM" id="MobiDB-lite"/>
    </source>
</evidence>
<dbReference type="KEGG" id="vg:935308"/>
<evidence type="ECO:0000313" key="2">
    <source>
        <dbReference type="EMBL" id="AMM04514.1"/>
    </source>
</evidence>
<dbReference type="Proteomes" id="UP000693973">
    <property type="component" value="Segment"/>
</dbReference>
<dbReference type="EMBL" id="MW557381">
    <property type="protein sequence ID" value="QXE50928.1"/>
    <property type="molecule type" value="Genomic_DNA"/>
</dbReference>
<protein>
    <submittedName>
        <fullName evidence="3">ORF113</fullName>
    </submittedName>
    <submittedName>
        <fullName evidence="2">ORF123L</fullName>
    </submittedName>
</protein>
<dbReference type="RefSeq" id="NP_612338.1">
    <property type="nucleotide sequence ID" value="NC_003494.1"/>
</dbReference>
<gene>
    <name evidence="3" type="primary">113</name>
</gene>
<evidence type="ECO:0000313" key="3">
    <source>
        <dbReference type="EMBL" id="QXE50806.1"/>
    </source>
</evidence>
<evidence type="ECO:0000313" key="5">
    <source>
        <dbReference type="Proteomes" id="UP000152407"/>
    </source>
</evidence>
<organism evidence="2 5">
    <name type="scientific">Infectious spleen and kidney necrosis virus</name>
    <name type="common">ISKNV</name>
    <dbReference type="NCBI Taxonomy" id="180170"/>
    <lineage>
        <taxon>Viruses</taxon>
        <taxon>Varidnaviria</taxon>
        <taxon>Bamfordvirae</taxon>
        <taxon>Nucleocytoviricota</taxon>
        <taxon>Megaviricetes</taxon>
        <taxon>Pimascovirales</taxon>
        <taxon>Pimascovirales incertae sedis</taxon>
        <taxon>Iridoviridae</taxon>
        <taxon>Alphairidovirinae</taxon>
        <taxon>Megalocytivirus</taxon>
        <taxon>Megalocytivirus pagrus1</taxon>
    </lineage>
</organism>
<dbReference type="EMBL" id="KT781098">
    <property type="protein sequence ID" value="AMM04514.1"/>
    <property type="molecule type" value="Genomic_DNA"/>
</dbReference>
<accession>A0A140G0T1</accession>
<dbReference type="Proteomes" id="UP000693957">
    <property type="component" value="Segment"/>
</dbReference>
<organismHost>
    <name type="scientific">Siniperca chuatsi</name>
    <name type="common">Mandarin fish</name>
    <dbReference type="NCBI Taxonomy" id="119488"/>
</organismHost>
<evidence type="ECO:0000313" key="4">
    <source>
        <dbReference type="EMBL" id="QXE50928.1"/>
    </source>
</evidence>
<reference evidence="3" key="3">
    <citation type="journal article" date="2021" name="Aquac Rep">
        <title>Outbreak investigation attributes Infectious spleen and kidney necrosis virus as a necessary cause of a mortality epidemic in farmed grouper (Epinephelus spp.) in Bali, Indonesia.</title>
        <authorList>
            <person name="Fusianto C."/>
            <person name="Hick P.M."/>
            <person name="Murwantoko"/>
            <person name="Herlambang A."/>
            <person name="Whittington R.J."/>
            <person name="Becker J.A."/>
        </authorList>
    </citation>
    <scope>NUCLEOTIDE SEQUENCE</scope>
    <source>
        <strain evidence="4">Bali/ Hybrid-grouper/2016/SVC-18-072</strain>
        <strain evidence="3">Bali/Hybrid-grouper/2016/SVC-18-009</strain>
    </source>
</reference>
<dbReference type="Proteomes" id="UP000152407">
    <property type="component" value="Segment"/>
</dbReference>
<feature type="region of interest" description="Disordered" evidence="1">
    <location>
        <begin position="124"/>
        <end position="143"/>
    </location>
</feature>